<protein>
    <submittedName>
        <fullName evidence="1">HAD-superfamily subfamily IB hydrolase, TIGR01490</fullName>
    </submittedName>
</protein>
<dbReference type="EMBL" id="FQUU01000028">
    <property type="protein sequence ID" value="SHG00267.1"/>
    <property type="molecule type" value="Genomic_DNA"/>
</dbReference>
<keyword evidence="2" id="KW-1185">Reference proteome</keyword>
<dbReference type="STRING" id="1121884.SAMN02745131_04087"/>
<keyword evidence="1" id="KW-0378">Hydrolase</keyword>
<dbReference type="SUPFAM" id="SSF56784">
    <property type="entry name" value="HAD-like"/>
    <property type="match status" value="1"/>
</dbReference>
<dbReference type="InterPro" id="IPR036412">
    <property type="entry name" value="HAD-like_sf"/>
</dbReference>
<proteinExistence type="predicted"/>
<evidence type="ECO:0000313" key="2">
    <source>
        <dbReference type="Proteomes" id="UP000184048"/>
    </source>
</evidence>
<dbReference type="PANTHER" id="PTHR43344">
    <property type="entry name" value="PHOSPHOSERINE PHOSPHATASE"/>
    <property type="match status" value="1"/>
</dbReference>
<evidence type="ECO:0000313" key="1">
    <source>
        <dbReference type="EMBL" id="SHG00267.1"/>
    </source>
</evidence>
<sequence length="197" mass="22977">MSKGIAFFDFDGTITTRDTLLEFIKFARGKRAFYSGFLYNIFYLLAYKIKLISNQEAKEKVLSYFFKDMDLIEFDKLSEAFSKKKLPSIIRHGAEKEITRLQQENFVIVIVSASPKNWIRHWCKDRNLILIASELEIRNGKVTGKISGKNCHGEEKVRRILEKYVLEEYDEIYAYGDTKGDLPMLGLATKPFYQPFI</sequence>
<dbReference type="NCBIfam" id="TIGR01488">
    <property type="entry name" value="HAD-SF-IB"/>
    <property type="match status" value="1"/>
</dbReference>
<dbReference type="InterPro" id="IPR023214">
    <property type="entry name" value="HAD_sf"/>
</dbReference>
<dbReference type="Gene3D" id="1.20.1440.100">
    <property type="entry name" value="SG protein - dephosphorylation function"/>
    <property type="match status" value="1"/>
</dbReference>
<name>A0A1M5G935_9BACT</name>
<dbReference type="InterPro" id="IPR050582">
    <property type="entry name" value="HAD-like_SerB"/>
</dbReference>
<gene>
    <name evidence="1" type="ORF">SAMN02745131_04087</name>
</gene>
<dbReference type="Gene3D" id="3.40.50.1000">
    <property type="entry name" value="HAD superfamily/HAD-like"/>
    <property type="match status" value="1"/>
</dbReference>
<dbReference type="RefSeq" id="WP_072837197.1">
    <property type="nucleotide sequence ID" value="NZ_FQUU01000028.1"/>
</dbReference>
<dbReference type="NCBIfam" id="TIGR01490">
    <property type="entry name" value="HAD-SF-IB-hyp1"/>
    <property type="match status" value="1"/>
</dbReference>
<organism evidence="1 2">
    <name type="scientific">Flavisolibacter ginsengisoli DSM 18119</name>
    <dbReference type="NCBI Taxonomy" id="1121884"/>
    <lineage>
        <taxon>Bacteria</taxon>
        <taxon>Pseudomonadati</taxon>
        <taxon>Bacteroidota</taxon>
        <taxon>Chitinophagia</taxon>
        <taxon>Chitinophagales</taxon>
        <taxon>Chitinophagaceae</taxon>
        <taxon>Flavisolibacter</taxon>
    </lineage>
</organism>
<accession>A0A1M5G935</accession>
<dbReference type="Proteomes" id="UP000184048">
    <property type="component" value="Unassembled WGS sequence"/>
</dbReference>
<dbReference type="AlphaFoldDB" id="A0A1M5G935"/>
<dbReference type="GO" id="GO:0016787">
    <property type="term" value="F:hydrolase activity"/>
    <property type="evidence" value="ECO:0007669"/>
    <property type="project" value="UniProtKB-KW"/>
</dbReference>
<dbReference type="InterPro" id="IPR006385">
    <property type="entry name" value="HAD_hydro_SerB1"/>
</dbReference>
<dbReference type="Pfam" id="PF12710">
    <property type="entry name" value="HAD"/>
    <property type="match status" value="1"/>
</dbReference>
<reference evidence="1 2" key="1">
    <citation type="submission" date="2016-11" db="EMBL/GenBank/DDBJ databases">
        <authorList>
            <person name="Jaros S."/>
            <person name="Januszkiewicz K."/>
            <person name="Wedrychowicz H."/>
        </authorList>
    </citation>
    <scope>NUCLEOTIDE SEQUENCE [LARGE SCALE GENOMIC DNA]</scope>
    <source>
        <strain evidence="1 2">DSM 18119</strain>
    </source>
</reference>